<feature type="binding site" evidence="8">
    <location>
        <position position="310"/>
    </location>
    <ligand>
        <name>FAD</name>
        <dbReference type="ChEBI" id="CHEBI:57692"/>
    </ligand>
</feature>
<evidence type="ECO:0000256" key="6">
    <source>
        <dbReference type="ARBA" id="ARBA00023157"/>
    </source>
</evidence>
<evidence type="ECO:0000313" key="13">
    <source>
        <dbReference type="EMBL" id="ADE39567.1"/>
    </source>
</evidence>
<dbReference type="EMBL" id="CP001751">
    <property type="protein sequence ID" value="ADE39567.1"/>
    <property type="molecule type" value="Genomic_DNA"/>
</dbReference>
<comment type="cofactor">
    <cofactor evidence="8">
        <name>FAD</name>
        <dbReference type="ChEBI" id="CHEBI:57692"/>
    </cofactor>
    <text evidence="8">Binds 1 FAD per subunit.</text>
</comment>
<evidence type="ECO:0000256" key="8">
    <source>
        <dbReference type="PIRSR" id="PIRSR000350-3"/>
    </source>
</evidence>
<feature type="domain" description="FAD/NAD(P)-binding" evidence="12">
    <location>
        <begin position="7"/>
        <end position="324"/>
    </location>
</feature>
<evidence type="ECO:0000256" key="3">
    <source>
        <dbReference type="ARBA" id="ARBA00022827"/>
    </source>
</evidence>
<dbReference type="KEGG" id="apb:SAR116_1324"/>
<evidence type="ECO:0000259" key="12">
    <source>
        <dbReference type="Pfam" id="PF07992"/>
    </source>
</evidence>
<dbReference type="eggNOG" id="COG1249">
    <property type="taxonomic scope" value="Bacteria"/>
</dbReference>
<name>D5BTH0_PUNMI</name>
<dbReference type="RefSeq" id="WP_013046194.1">
    <property type="nucleotide sequence ID" value="NC_014010.1"/>
</dbReference>
<dbReference type="InterPro" id="IPR016156">
    <property type="entry name" value="FAD/NAD-linked_Rdtase_dimer_sf"/>
</dbReference>
<dbReference type="Gene3D" id="3.30.390.30">
    <property type="match status" value="1"/>
</dbReference>
<organism evidence="13 14">
    <name type="scientific">Puniceispirillum marinum (strain IMCC1322)</name>
    <dbReference type="NCBI Taxonomy" id="488538"/>
    <lineage>
        <taxon>Bacteria</taxon>
        <taxon>Pseudomonadati</taxon>
        <taxon>Pseudomonadota</taxon>
        <taxon>Alphaproteobacteria</taxon>
        <taxon>Candidatus Puniceispirillales</taxon>
        <taxon>Candidatus Puniceispirillaceae</taxon>
        <taxon>Candidatus Puniceispirillum</taxon>
    </lineage>
</organism>
<evidence type="ECO:0000313" key="14">
    <source>
        <dbReference type="Proteomes" id="UP000007460"/>
    </source>
</evidence>
<dbReference type="GO" id="GO:0003955">
    <property type="term" value="F:NAD(P)H dehydrogenase (quinone) activity"/>
    <property type="evidence" value="ECO:0007669"/>
    <property type="project" value="TreeGrafter"/>
</dbReference>
<gene>
    <name evidence="13" type="ordered locus">SAR116_1324</name>
</gene>
<feature type="binding site" evidence="8">
    <location>
        <begin position="140"/>
        <end position="142"/>
    </location>
    <ligand>
        <name>FAD</name>
        <dbReference type="ChEBI" id="CHEBI:57692"/>
    </ligand>
</feature>
<dbReference type="AlphaFoldDB" id="D5BTH0"/>
<dbReference type="Pfam" id="PF02852">
    <property type="entry name" value="Pyr_redox_dim"/>
    <property type="match status" value="1"/>
</dbReference>
<feature type="binding site" evidence="8">
    <location>
        <begin position="177"/>
        <end position="184"/>
    </location>
    <ligand>
        <name>NAD(+)</name>
        <dbReference type="ChEBI" id="CHEBI:57540"/>
    </ligand>
</feature>
<keyword evidence="6" id="KW-1015">Disulfide bond</keyword>
<dbReference type="Pfam" id="PF07992">
    <property type="entry name" value="Pyr_redox_2"/>
    <property type="match status" value="1"/>
</dbReference>
<accession>D5BTH0</accession>
<evidence type="ECO:0000259" key="11">
    <source>
        <dbReference type="Pfam" id="PF02852"/>
    </source>
</evidence>
<evidence type="ECO:0000256" key="4">
    <source>
        <dbReference type="ARBA" id="ARBA00022857"/>
    </source>
</evidence>
<dbReference type="GO" id="GO:0016668">
    <property type="term" value="F:oxidoreductase activity, acting on a sulfur group of donors, NAD(P) as acceptor"/>
    <property type="evidence" value="ECO:0007669"/>
    <property type="project" value="InterPro"/>
</dbReference>
<dbReference type="FunFam" id="3.30.390.30:FF:000001">
    <property type="entry name" value="Dihydrolipoyl dehydrogenase"/>
    <property type="match status" value="1"/>
</dbReference>
<keyword evidence="4" id="KW-0521">NADP</keyword>
<dbReference type="InterPro" id="IPR004099">
    <property type="entry name" value="Pyr_nucl-diS_OxRdtase_dimer"/>
</dbReference>
<keyword evidence="5 10" id="KW-0560">Oxidoreductase</keyword>
<dbReference type="GO" id="GO:0016152">
    <property type="term" value="F:mercury (II) reductase (NADP+) activity"/>
    <property type="evidence" value="ECO:0007669"/>
    <property type="project" value="UniProtKB-EC"/>
</dbReference>
<dbReference type="InterPro" id="IPR023753">
    <property type="entry name" value="FAD/NAD-binding_dom"/>
</dbReference>
<feature type="disulfide bond" description="Redox-active" evidence="9">
    <location>
        <begin position="43"/>
        <end position="48"/>
    </location>
</feature>
<evidence type="ECO:0000256" key="5">
    <source>
        <dbReference type="ARBA" id="ARBA00023002"/>
    </source>
</evidence>
<keyword evidence="3 8" id="KW-0274">FAD</keyword>
<comment type="similarity">
    <text evidence="1 10">Belongs to the class-I pyridine nucleotide-disulfide oxidoreductase family.</text>
</comment>
<feature type="binding site" evidence="8">
    <location>
        <position position="200"/>
    </location>
    <ligand>
        <name>NAD(+)</name>
        <dbReference type="ChEBI" id="CHEBI:57540"/>
    </ligand>
</feature>
<dbReference type="InterPro" id="IPR001100">
    <property type="entry name" value="Pyr_nuc-diS_OxRdtase"/>
</dbReference>
<reference evidence="13 14" key="1">
    <citation type="journal article" date="2010" name="J. Bacteriol.">
        <title>Complete genome sequence of "Candidatus Puniceispirillum marinum" IMCC1322, a representative of the SAR116 clade in the Alphaproteobacteria.</title>
        <authorList>
            <person name="Oh H.M."/>
            <person name="Kwon K.K."/>
            <person name="Kang I."/>
            <person name="Kang S.G."/>
            <person name="Lee J.H."/>
            <person name="Kim S.J."/>
            <person name="Cho J.C."/>
        </authorList>
    </citation>
    <scope>NUCLEOTIDE SEQUENCE [LARGE SCALE GENOMIC DNA]</scope>
    <source>
        <strain evidence="13 14">IMCC1322</strain>
    </source>
</reference>
<keyword evidence="7 10" id="KW-0676">Redox-active center</keyword>
<dbReference type="PRINTS" id="PR00411">
    <property type="entry name" value="PNDRDTASEI"/>
</dbReference>
<evidence type="ECO:0000256" key="9">
    <source>
        <dbReference type="PIRSR" id="PIRSR000350-4"/>
    </source>
</evidence>
<keyword evidence="14" id="KW-1185">Reference proteome</keyword>
<dbReference type="HOGENOM" id="CLU_016755_1_0_5"/>
<dbReference type="SUPFAM" id="SSF51905">
    <property type="entry name" value="FAD/NAD(P)-binding domain"/>
    <property type="match status" value="1"/>
</dbReference>
<feature type="binding site" evidence="8">
    <location>
        <position position="270"/>
    </location>
    <ligand>
        <name>NAD(+)</name>
        <dbReference type="ChEBI" id="CHEBI:57540"/>
    </ligand>
</feature>
<evidence type="ECO:0000256" key="7">
    <source>
        <dbReference type="ARBA" id="ARBA00023284"/>
    </source>
</evidence>
<dbReference type="EC" id="1.16.1.1" evidence="13"/>
<protein>
    <submittedName>
        <fullName evidence="13">Pyridine nucleotide-disulfide oxidoreductase dimerization region</fullName>
        <ecNumber evidence="13">1.16.1.1</ecNumber>
    </submittedName>
</protein>
<dbReference type="PANTHER" id="PTHR43014:SF2">
    <property type="entry name" value="MERCURIC REDUCTASE"/>
    <property type="match status" value="1"/>
</dbReference>
<evidence type="ECO:0000256" key="10">
    <source>
        <dbReference type="RuleBase" id="RU003691"/>
    </source>
</evidence>
<evidence type="ECO:0000256" key="2">
    <source>
        <dbReference type="ARBA" id="ARBA00022630"/>
    </source>
</evidence>
<feature type="binding site" evidence="8">
    <location>
        <position position="52"/>
    </location>
    <ligand>
        <name>FAD</name>
        <dbReference type="ChEBI" id="CHEBI:57692"/>
    </ligand>
</feature>
<dbReference type="InterPro" id="IPR036188">
    <property type="entry name" value="FAD/NAD-bd_sf"/>
</dbReference>
<dbReference type="Proteomes" id="UP000007460">
    <property type="component" value="Chromosome"/>
</dbReference>
<proteinExistence type="inferred from homology"/>
<dbReference type="Gene3D" id="3.50.50.60">
    <property type="entry name" value="FAD/NAD(P)-binding domain"/>
    <property type="match status" value="2"/>
</dbReference>
<dbReference type="GO" id="GO:0050660">
    <property type="term" value="F:flavin adenine dinucleotide binding"/>
    <property type="evidence" value="ECO:0007669"/>
    <property type="project" value="TreeGrafter"/>
</dbReference>
<dbReference type="PANTHER" id="PTHR43014">
    <property type="entry name" value="MERCURIC REDUCTASE"/>
    <property type="match status" value="1"/>
</dbReference>
<dbReference type="PIRSF" id="PIRSF000350">
    <property type="entry name" value="Mercury_reductase_MerA"/>
    <property type="match status" value="1"/>
</dbReference>
<keyword evidence="8" id="KW-0520">NAD</keyword>
<dbReference type="STRING" id="488538.SAR116_1324"/>
<feature type="domain" description="Pyridine nucleotide-disulphide oxidoreductase dimerisation" evidence="11">
    <location>
        <begin position="345"/>
        <end position="454"/>
    </location>
</feature>
<dbReference type="PRINTS" id="PR00368">
    <property type="entry name" value="FADPNR"/>
</dbReference>
<sequence>MKTIKADIVIIGAGSGGLSLAAGAAQMGAHVVLFEGSAMGGDCLNSGCVPSKALLAAGKAAHNAHSKANFGVHVADTKIDFAAAKDYVDTVIGTIAPHDSVARFTSLGVTVISEFARFKTAHIVVSDTYEVTAKYIVIATGSTASVPPISGLDSVPYYTNETIFTDHDKPDHLVIIGGGPIGIEMAQAHCRLGVKVTIIEALAVMARDDQELVSILKNQLINEGVTIIEGAGVTKITQTTNSVAQNNENINVQLADGQVLHASHLLVAAGRRPALERLDLDAAGIKHNRAGIITDERLRANKKHIFAIGDVAGRQQFTHIAGYHAGIVIRNILFKLPAKIDDKAIPWVTYCDPELAHVGLTTDEAHARFGADRIRVLKAPLSGNDRAIAESRTEGMVKVITHKKGHILGASILAPNAGEMILAWAVAITAGQKIGTMASVIAPYPTYGDASKRAAGSFFTDKLFSPRMRRIVQFLMKF</sequence>
<keyword evidence="2 10" id="KW-0285">Flavoprotein</keyword>
<dbReference type="PROSITE" id="PS00076">
    <property type="entry name" value="PYRIDINE_REDOX_1"/>
    <property type="match status" value="1"/>
</dbReference>
<keyword evidence="8" id="KW-0547">Nucleotide-binding</keyword>
<dbReference type="InterPro" id="IPR012999">
    <property type="entry name" value="Pyr_OxRdtase_I_AS"/>
</dbReference>
<dbReference type="SUPFAM" id="SSF55424">
    <property type="entry name" value="FAD/NAD-linked reductases, dimerisation (C-terminal) domain"/>
    <property type="match status" value="1"/>
</dbReference>
<dbReference type="OrthoDB" id="9781772at2"/>
<evidence type="ECO:0000256" key="1">
    <source>
        <dbReference type="ARBA" id="ARBA00007532"/>
    </source>
</evidence>